<evidence type="ECO:0000313" key="2">
    <source>
        <dbReference type="EMBL" id="OGZ05015.1"/>
    </source>
</evidence>
<protein>
    <submittedName>
        <fullName evidence="2">Uncharacterized protein</fullName>
    </submittedName>
</protein>
<feature type="transmembrane region" description="Helical" evidence="1">
    <location>
        <begin position="61"/>
        <end position="78"/>
    </location>
</feature>
<keyword evidence="1" id="KW-1133">Transmembrane helix</keyword>
<accession>A0A1G2CUF6</accession>
<evidence type="ECO:0000256" key="1">
    <source>
        <dbReference type="SAM" id="Phobius"/>
    </source>
</evidence>
<reference evidence="2 3" key="1">
    <citation type="journal article" date="2016" name="Nat. Commun.">
        <title>Thousands of microbial genomes shed light on interconnected biogeochemical processes in an aquifer system.</title>
        <authorList>
            <person name="Anantharaman K."/>
            <person name="Brown C.T."/>
            <person name="Hug L.A."/>
            <person name="Sharon I."/>
            <person name="Castelle C.J."/>
            <person name="Probst A.J."/>
            <person name="Thomas B.C."/>
            <person name="Singh A."/>
            <person name="Wilkins M.J."/>
            <person name="Karaoz U."/>
            <person name="Brodie E.L."/>
            <person name="Williams K.H."/>
            <person name="Hubbard S.S."/>
            <person name="Banfield J.F."/>
        </authorList>
    </citation>
    <scope>NUCLEOTIDE SEQUENCE [LARGE SCALE GENOMIC DNA]</scope>
</reference>
<feature type="transmembrane region" description="Helical" evidence="1">
    <location>
        <begin position="36"/>
        <end position="55"/>
    </location>
</feature>
<dbReference type="AlphaFoldDB" id="A0A1G2CUF6"/>
<dbReference type="EMBL" id="MHLI01000016">
    <property type="protein sequence ID" value="OGZ05015.1"/>
    <property type="molecule type" value="Genomic_DNA"/>
</dbReference>
<evidence type="ECO:0000313" key="3">
    <source>
        <dbReference type="Proteomes" id="UP000177122"/>
    </source>
</evidence>
<dbReference type="Proteomes" id="UP000177122">
    <property type="component" value="Unassembled WGS sequence"/>
</dbReference>
<organism evidence="2 3">
    <name type="scientific">Candidatus Lloydbacteria bacterium RIFCSPHIGHO2_01_FULL_49_22</name>
    <dbReference type="NCBI Taxonomy" id="1798658"/>
    <lineage>
        <taxon>Bacteria</taxon>
        <taxon>Candidatus Lloydiibacteriota</taxon>
    </lineage>
</organism>
<keyword evidence="1" id="KW-0812">Transmembrane</keyword>
<name>A0A1G2CUF6_9BACT</name>
<gene>
    <name evidence="2" type="ORF">A2845_01920</name>
</gene>
<keyword evidence="1" id="KW-0472">Membrane</keyword>
<proteinExistence type="predicted"/>
<comment type="caution">
    <text evidence="2">The sequence shown here is derived from an EMBL/GenBank/DDBJ whole genome shotgun (WGS) entry which is preliminary data.</text>
</comment>
<sequence length="84" mass="9390">MLHLLVEPRIGEVDKTVHFLLNNLRLRFMREIGMKTYIIIGAVFGLVGVTARLLGVHLNSWMWGVGVGFAAALIVGYIKNRKKG</sequence>